<dbReference type="PROSITE" id="PS50850">
    <property type="entry name" value="MFS"/>
    <property type="match status" value="1"/>
</dbReference>
<feature type="transmembrane region" description="Helical" evidence="4">
    <location>
        <begin position="51"/>
        <end position="74"/>
    </location>
</feature>
<feature type="transmembrane region" description="Helical" evidence="4">
    <location>
        <begin position="374"/>
        <end position="394"/>
    </location>
</feature>
<feature type="transmembrane region" description="Helical" evidence="4">
    <location>
        <begin position="253"/>
        <end position="272"/>
    </location>
</feature>
<dbReference type="InterPro" id="IPR036259">
    <property type="entry name" value="MFS_trans_sf"/>
</dbReference>
<dbReference type="PANTHER" id="PTHR11360:SF284">
    <property type="entry name" value="EG:103B4.3 PROTEIN-RELATED"/>
    <property type="match status" value="1"/>
</dbReference>
<evidence type="ECO:0000313" key="6">
    <source>
        <dbReference type="EMBL" id="KAJ1642613.1"/>
    </source>
</evidence>
<keyword evidence="7" id="KW-1185">Reference proteome</keyword>
<organism evidence="6 7">
    <name type="scientific">Coemansia asiatica</name>
    <dbReference type="NCBI Taxonomy" id="1052880"/>
    <lineage>
        <taxon>Eukaryota</taxon>
        <taxon>Fungi</taxon>
        <taxon>Fungi incertae sedis</taxon>
        <taxon>Zoopagomycota</taxon>
        <taxon>Kickxellomycotina</taxon>
        <taxon>Kickxellomycetes</taxon>
        <taxon>Kickxellales</taxon>
        <taxon>Kickxellaceae</taxon>
        <taxon>Coemansia</taxon>
    </lineage>
</organism>
<evidence type="ECO:0000256" key="1">
    <source>
        <dbReference type="ARBA" id="ARBA00004141"/>
    </source>
</evidence>
<sequence length="455" mass="49358">MSAADSASLEPEHSVTKHASEKLTSVSSASIDASQDIPNEQKKVIRPADGLFGWIPTLAVMVNYMFIFGASNSYGVFSTYYLNEKFVGTSATTLSWIGTLITSLMLGCNIATGALADKFGYRLTAYIGTVLCTAAYILASFAKEVWQLILSQGVLFGIGASFLIAPSLSIPPQWFSKYRGLASGVAVAGSSFGGLWFTAATQAMIDNLGSPWALRILGILTFAITSLMNLLYFRRVPARPRKSLFELSAAKRLVFWLISLEACAIYTGYWALTFYIGTTARQLGGTMQDGSNLLLVLNAGSAIGRILAGMIADKFGNMNTLFLSLILTVVIEMPLWMKAQSIGLLYALCALYGMISPTFISINPVIVSTQFDTNVLASVMGMTNLFAGLGVLAGNLSQGAIFDKYDHREQFTNTIVFSAMFMLFAAIVVFVMRIHVLNKQENDNSSLVRRLLTKI</sequence>
<feature type="region of interest" description="Disordered" evidence="3">
    <location>
        <begin position="1"/>
        <end position="33"/>
    </location>
</feature>
<accession>A0A9W7XGU5</accession>
<evidence type="ECO:0000256" key="2">
    <source>
        <dbReference type="ARBA" id="ARBA00006727"/>
    </source>
</evidence>
<dbReference type="Gene3D" id="1.20.1250.20">
    <property type="entry name" value="MFS general substrate transporter like domains"/>
    <property type="match status" value="2"/>
</dbReference>
<gene>
    <name evidence="6" type="ORF">LPJ64_005558</name>
</gene>
<dbReference type="GO" id="GO:0022857">
    <property type="term" value="F:transmembrane transporter activity"/>
    <property type="evidence" value="ECO:0007669"/>
    <property type="project" value="InterPro"/>
</dbReference>
<keyword evidence="4" id="KW-0472">Membrane</keyword>
<reference evidence="6" key="1">
    <citation type="submission" date="2022-07" db="EMBL/GenBank/DDBJ databases">
        <title>Phylogenomic reconstructions and comparative analyses of Kickxellomycotina fungi.</title>
        <authorList>
            <person name="Reynolds N.K."/>
            <person name="Stajich J.E."/>
            <person name="Barry K."/>
            <person name="Grigoriev I.V."/>
            <person name="Crous P."/>
            <person name="Smith M.E."/>
        </authorList>
    </citation>
    <scope>NUCLEOTIDE SEQUENCE</scope>
    <source>
        <strain evidence="6">NBRC 105413</strain>
    </source>
</reference>
<feature type="compositionally biased region" description="Polar residues" evidence="3">
    <location>
        <begin position="22"/>
        <end position="33"/>
    </location>
</feature>
<dbReference type="AlphaFoldDB" id="A0A9W7XGU5"/>
<name>A0A9W7XGU5_9FUNG</name>
<dbReference type="InterPro" id="IPR050327">
    <property type="entry name" value="Proton-linked_MCT"/>
</dbReference>
<dbReference type="InterPro" id="IPR020846">
    <property type="entry name" value="MFS_dom"/>
</dbReference>
<feature type="compositionally biased region" description="Basic and acidic residues" evidence="3">
    <location>
        <begin position="10"/>
        <end position="21"/>
    </location>
</feature>
<dbReference type="SUPFAM" id="SSF103473">
    <property type="entry name" value="MFS general substrate transporter"/>
    <property type="match status" value="1"/>
</dbReference>
<feature type="transmembrane region" description="Helical" evidence="4">
    <location>
        <begin position="94"/>
        <end position="116"/>
    </location>
</feature>
<feature type="transmembrane region" description="Helical" evidence="4">
    <location>
        <begin position="212"/>
        <end position="232"/>
    </location>
</feature>
<evidence type="ECO:0000259" key="5">
    <source>
        <dbReference type="PROSITE" id="PS50850"/>
    </source>
</evidence>
<comment type="caution">
    <text evidence="6">The sequence shown here is derived from an EMBL/GenBank/DDBJ whole genome shotgun (WGS) entry which is preliminary data.</text>
</comment>
<evidence type="ECO:0000256" key="4">
    <source>
        <dbReference type="SAM" id="Phobius"/>
    </source>
</evidence>
<protein>
    <recommendedName>
        <fullName evidence="5">Major facilitator superfamily (MFS) profile domain-containing protein</fullName>
    </recommendedName>
</protein>
<dbReference type="GO" id="GO:0016020">
    <property type="term" value="C:membrane"/>
    <property type="evidence" value="ECO:0007669"/>
    <property type="project" value="UniProtKB-SubCell"/>
</dbReference>
<dbReference type="Proteomes" id="UP001145021">
    <property type="component" value="Unassembled WGS sequence"/>
</dbReference>
<feature type="transmembrane region" description="Helical" evidence="4">
    <location>
        <begin position="319"/>
        <end position="337"/>
    </location>
</feature>
<dbReference type="Pfam" id="PF07690">
    <property type="entry name" value="MFS_1"/>
    <property type="match status" value="1"/>
</dbReference>
<feature type="transmembrane region" description="Helical" evidence="4">
    <location>
        <begin position="148"/>
        <end position="168"/>
    </location>
</feature>
<dbReference type="PANTHER" id="PTHR11360">
    <property type="entry name" value="MONOCARBOXYLATE TRANSPORTER"/>
    <property type="match status" value="1"/>
</dbReference>
<comment type="subcellular location">
    <subcellularLocation>
        <location evidence="1">Membrane</location>
        <topology evidence="1">Multi-pass membrane protein</topology>
    </subcellularLocation>
</comment>
<feature type="transmembrane region" description="Helical" evidence="4">
    <location>
        <begin position="180"/>
        <end position="200"/>
    </location>
</feature>
<dbReference type="InterPro" id="IPR011701">
    <property type="entry name" value="MFS"/>
</dbReference>
<proteinExistence type="inferred from homology"/>
<dbReference type="EMBL" id="JANBOH010000368">
    <property type="protein sequence ID" value="KAJ1642613.1"/>
    <property type="molecule type" value="Genomic_DNA"/>
</dbReference>
<keyword evidence="4" id="KW-1133">Transmembrane helix</keyword>
<feature type="transmembrane region" description="Helical" evidence="4">
    <location>
        <begin position="343"/>
        <end position="362"/>
    </location>
</feature>
<evidence type="ECO:0000256" key="3">
    <source>
        <dbReference type="SAM" id="MobiDB-lite"/>
    </source>
</evidence>
<feature type="transmembrane region" description="Helical" evidence="4">
    <location>
        <begin position="414"/>
        <end position="432"/>
    </location>
</feature>
<feature type="transmembrane region" description="Helical" evidence="4">
    <location>
        <begin position="123"/>
        <end position="142"/>
    </location>
</feature>
<comment type="similarity">
    <text evidence="2">Belongs to the major facilitator superfamily. Monocarboxylate porter (TC 2.A.1.13) family.</text>
</comment>
<feature type="domain" description="Major facilitator superfamily (MFS) profile" evidence="5">
    <location>
        <begin position="57"/>
        <end position="443"/>
    </location>
</feature>
<feature type="transmembrane region" description="Helical" evidence="4">
    <location>
        <begin position="292"/>
        <end position="312"/>
    </location>
</feature>
<evidence type="ECO:0000313" key="7">
    <source>
        <dbReference type="Proteomes" id="UP001145021"/>
    </source>
</evidence>
<keyword evidence="4" id="KW-0812">Transmembrane</keyword>